<dbReference type="Proteomes" id="UP000247498">
    <property type="component" value="Unassembled WGS sequence"/>
</dbReference>
<dbReference type="PANTHER" id="PTHR36348:SF1">
    <property type="entry name" value="EXPRESSED PROTEIN"/>
    <property type="match status" value="1"/>
</dbReference>
<dbReference type="EMBL" id="BDRX01000095">
    <property type="protein sequence ID" value="GBF97230.1"/>
    <property type="molecule type" value="Genomic_DNA"/>
</dbReference>
<sequence length="213" mass="22456">KDRLRALADAVMVLVDAMVKQSEQKLGDAASTLQAILAAAADEKGEWYMPLAPQQVKSVRDALERNAPALDEALLSNAFAYIKKAGDDRFDSLVALLQKVLQLYAARALRGPEAEGVEGFLNELVYAEEADWDGLLRARIAAGEVAEAGFMEALQKKMEATVLGLQSGSYAQRVQAEYLKEVEARARDAFKRAAGAAAGSGGGGGGGGGAAEQ</sequence>
<gene>
    <name evidence="1" type="ORF">Rsub_09921</name>
</gene>
<dbReference type="FunCoup" id="A0A2V0PH30">
    <property type="interactions" value="573"/>
</dbReference>
<evidence type="ECO:0000313" key="1">
    <source>
        <dbReference type="EMBL" id="GBF97230.1"/>
    </source>
</evidence>
<feature type="non-terminal residue" evidence="1">
    <location>
        <position position="1"/>
    </location>
</feature>
<comment type="caution">
    <text evidence="1">The sequence shown here is derived from an EMBL/GenBank/DDBJ whole genome shotgun (WGS) entry which is preliminary data.</text>
</comment>
<name>A0A2V0PH30_9CHLO</name>
<dbReference type="PANTHER" id="PTHR36348">
    <property type="entry name" value="EXPRESSED PROTEIN"/>
    <property type="match status" value="1"/>
</dbReference>
<dbReference type="STRING" id="307507.A0A2V0PH30"/>
<accession>A0A2V0PH30</accession>
<dbReference type="InParanoid" id="A0A2V0PH30"/>
<proteinExistence type="predicted"/>
<evidence type="ECO:0000313" key="2">
    <source>
        <dbReference type="Proteomes" id="UP000247498"/>
    </source>
</evidence>
<organism evidence="1 2">
    <name type="scientific">Raphidocelis subcapitata</name>
    <dbReference type="NCBI Taxonomy" id="307507"/>
    <lineage>
        <taxon>Eukaryota</taxon>
        <taxon>Viridiplantae</taxon>
        <taxon>Chlorophyta</taxon>
        <taxon>core chlorophytes</taxon>
        <taxon>Chlorophyceae</taxon>
        <taxon>CS clade</taxon>
        <taxon>Sphaeropleales</taxon>
        <taxon>Selenastraceae</taxon>
        <taxon>Raphidocelis</taxon>
    </lineage>
</organism>
<reference evidence="1 2" key="1">
    <citation type="journal article" date="2018" name="Sci. Rep.">
        <title>Raphidocelis subcapitata (=Pseudokirchneriella subcapitata) provides an insight into genome evolution and environmental adaptations in the Sphaeropleales.</title>
        <authorList>
            <person name="Suzuki S."/>
            <person name="Yamaguchi H."/>
            <person name="Nakajima N."/>
            <person name="Kawachi M."/>
        </authorList>
    </citation>
    <scope>NUCLEOTIDE SEQUENCE [LARGE SCALE GENOMIC DNA]</scope>
    <source>
        <strain evidence="1 2">NIES-35</strain>
    </source>
</reference>
<dbReference type="OrthoDB" id="2020333at2759"/>
<protein>
    <submittedName>
        <fullName evidence="1">Uncharacterized protein</fullName>
    </submittedName>
</protein>
<keyword evidence="2" id="KW-1185">Reference proteome</keyword>
<dbReference type="AlphaFoldDB" id="A0A2V0PH30"/>